<protein>
    <recommendedName>
        <fullName evidence="1">PB1-like domain-containing protein</fullName>
    </recommendedName>
</protein>
<evidence type="ECO:0000313" key="3">
    <source>
        <dbReference type="Proteomes" id="UP001151760"/>
    </source>
</evidence>
<gene>
    <name evidence="2" type="ORF">Tco_0840316</name>
</gene>
<accession>A0ABQ5AV32</accession>
<feature type="domain" description="PB1-like" evidence="1">
    <location>
        <begin position="29"/>
        <end position="113"/>
    </location>
</feature>
<evidence type="ECO:0000259" key="1">
    <source>
        <dbReference type="Pfam" id="PF26130"/>
    </source>
</evidence>
<sequence length="312" mass="35007">MVKLSVDLNEPKDSSKIDKAAQNGRTPKSLTLEIHHGGWFTPTPIRSYIVRQVSSVNVVNIDEFCLHDLKDMVVKLGYGVEDLMYFYFLIPSLGLDYGLHSLNVDADVLEMSKPDLYGEEESILRPPLSMPKPPCSRGPITLSQAIQAIFFVSELPPQKKFLRMLSNFFIMESGALNPQVGIKEQDGWQPMELAIELSSLDETPILLLEFTSSLEARWKQVMIIDKFLALGTMIASSANWRCDIGTLSLSNSAPRKMLLFLSFENTTYKASNAKINRKWENGSPCLIPLSSLNSLIGDPLMRTEADAKFRKE</sequence>
<keyword evidence="3" id="KW-1185">Reference proteome</keyword>
<organism evidence="2 3">
    <name type="scientific">Tanacetum coccineum</name>
    <dbReference type="NCBI Taxonomy" id="301880"/>
    <lineage>
        <taxon>Eukaryota</taxon>
        <taxon>Viridiplantae</taxon>
        <taxon>Streptophyta</taxon>
        <taxon>Embryophyta</taxon>
        <taxon>Tracheophyta</taxon>
        <taxon>Spermatophyta</taxon>
        <taxon>Magnoliopsida</taxon>
        <taxon>eudicotyledons</taxon>
        <taxon>Gunneridae</taxon>
        <taxon>Pentapetalae</taxon>
        <taxon>asterids</taxon>
        <taxon>campanulids</taxon>
        <taxon>Asterales</taxon>
        <taxon>Asteraceae</taxon>
        <taxon>Asteroideae</taxon>
        <taxon>Anthemideae</taxon>
        <taxon>Anthemidinae</taxon>
        <taxon>Tanacetum</taxon>
    </lineage>
</organism>
<name>A0ABQ5AV32_9ASTR</name>
<dbReference type="Proteomes" id="UP001151760">
    <property type="component" value="Unassembled WGS sequence"/>
</dbReference>
<dbReference type="EMBL" id="BQNB010012620">
    <property type="protein sequence ID" value="GJT05854.1"/>
    <property type="molecule type" value="Genomic_DNA"/>
</dbReference>
<dbReference type="InterPro" id="IPR058594">
    <property type="entry name" value="PB1-like_dom_pln"/>
</dbReference>
<dbReference type="Pfam" id="PF26130">
    <property type="entry name" value="PB1-like"/>
    <property type="match status" value="1"/>
</dbReference>
<reference evidence="2" key="2">
    <citation type="submission" date="2022-01" db="EMBL/GenBank/DDBJ databases">
        <authorList>
            <person name="Yamashiro T."/>
            <person name="Shiraishi A."/>
            <person name="Satake H."/>
            <person name="Nakayama K."/>
        </authorList>
    </citation>
    <scope>NUCLEOTIDE SEQUENCE</scope>
</reference>
<proteinExistence type="predicted"/>
<comment type="caution">
    <text evidence="2">The sequence shown here is derived from an EMBL/GenBank/DDBJ whole genome shotgun (WGS) entry which is preliminary data.</text>
</comment>
<reference evidence="2" key="1">
    <citation type="journal article" date="2022" name="Int. J. Mol. Sci.">
        <title>Draft Genome of Tanacetum Coccineum: Genomic Comparison of Closely Related Tanacetum-Family Plants.</title>
        <authorList>
            <person name="Yamashiro T."/>
            <person name="Shiraishi A."/>
            <person name="Nakayama K."/>
            <person name="Satake H."/>
        </authorList>
    </citation>
    <scope>NUCLEOTIDE SEQUENCE</scope>
</reference>
<evidence type="ECO:0000313" key="2">
    <source>
        <dbReference type="EMBL" id="GJT05854.1"/>
    </source>
</evidence>